<dbReference type="Gene3D" id="3.40.50.720">
    <property type="entry name" value="NAD(P)-binding Rossmann-like Domain"/>
    <property type="match status" value="1"/>
</dbReference>
<reference evidence="2 3" key="1">
    <citation type="submission" date="2015-10" db="EMBL/GenBank/DDBJ databases">
        <title>Draft genome sequence of Streptomyces sp. RV15, isolated from a marine sponge.</title>
        <authorList>
            <person name="Ruckert C."/>
            <person name="Abdelmohsen U.R."/>
            <person name="Winkler A."/>
            <person name="Hentschel U."/>
            <person name="Kalinowski J."/>
            <person name="Kampfer P."/>
            <person name="Glaeser S."/>
        </authorList>
    </citation>
    <scope>NUCLEOTIDE SEQUENCE [LARGE SCALE GENOMIC DNA]</scope>
    <source>
        <strain evidence="2 3">RV15</strain>
    </source>
</reference>
<feature type="region of interest" description="Disordered" evidence="1">
    <location>
        <begin position="114"/>
        <end position="143"/>
    </location>
</feature>
<protein>
    <submittedName>
        <fullName evidence="2">Uncharacterized protein</fullName>
    </submittedName>
</protein>
<evidence type="ECO:0000313" key="3">
    <source>
        <dbReference type="Proteomes" id="UP000053260"/>
    </source>
</evidence>
<dbReference type="EMBL" id="LMXB01000068">
    <property type="protein sequence ID" value="KUO18089.1"/>
    <property type="molecule type" value="Genomic_DNA"/>
</dbReference>
<sequence>MQARIRRFTKLMGGIRATQQMLDFCVEHGIGVETEVIPVEKINEAYDRVAPPSATRRGASGACGFLGRNGWPCQVPACVHDAAEDEPALVPLSCPEFVRVLRALVLHPYATASTSCTGPPGGAVTKPSRPPATSNDTTRHDQP</sequence>
<organism evidence="2 3">
    <name type="scientific">Streptomyces dysideae</name>
    <dbReference type="NCBI Taxonomy" id="909626"/>
    <lineage>
        <taxon>Bacteria</taxon>
        <taxon>Bacillati</taxon>
        <taxon>Actinomycetota</taxon>
        <taxon>Actinomycetes</taxon>
        <taxon>Kitasatosporales</taxon>
        <taxon>Streptomycetaceae</taxon>
        <taxon>Streptomyces</taxon>
    </lineage>
</organism>
<proteinExistence type="predicted"/>
<name>A0A101UWC5_9ACTN</name>
<keyword evidence="3" id="KW-1185">Reference proteome</keyword>
<dbReference type="Proteomes" id="UP000053260">
    <property type="component" value="Unassembled WGS sequence"/>
</dbReference>
<dbReference type="Gene3D" id="3.90.180.10">
    <property type="entry name" value="Medium-chain alcohol dehydrogenases, catalytic domain"/>
    <property type="match status" value="1"/>
</dbReference>
<evidence type="ECO:0000256" key="1">
    <source>
        <dbReference type="SAM" id="MobiDB-lite"/>
    </source>
</evidence>
<accession>A0A101UWC5</accession>
<dbReference type="STRING" id="909626.AQJ91_27225"/>
<gene>
    <name evidence="2" type="ORF">AQJ91_27225</name>
</gene>
<evidence type="ECO:0000313" key="2">
    <source>
        <dbReference type="EMBL" id="KUO18089.1"/>
    </source>
</evidence>
<dbReference type="AlphaFoldDB" id="A0A101UWC5"/>
<comment type="caution">
    <text evidence="2">The sequence shown here is derived from an EMBL/GenBank/DDBJ whole genome shotgun (WGS) entry which is preliminary data.</text>
</comment>